<dbReference type="AlphaFoldDB" id="A0A2C5YJK4"/>
<reference evidence="2 3" key="1">
    <citation type="submission" date="2017-06" db="EMBL/GenBank/DDBJ databases">
        <title>Ant-infecting Ophiocordyceps genomes reveal a high diversity of potential behavioral manipulation genes and a possible major role for enterotoxins.</title>
        <authorList>
            <person name="De Bekker C."/>
            <person name="Evans H.C."/>
            <person name="Brachmann A."/>
            <person name="Hughes D.P."/>
        </authorList>
    </citation>
    <scope>NUCLEOTIDE SEQUENCE [LARGE SCALE GENOMIC DNA]</scope>
    <source>
        <strain evidence="2 3">Map16</strain>
    </source>
</reference>
<dbReference type="EMBL" id="NJES01000086">
    <property type="protein sequence ID" value="PHH78268.1"/>
    <property type="molecule type" value="Genomic_DNA"/>
</dbReference>
<keyword evidence="3" id="KW-1185">Reference proteome</keyword>
<evidence type="ECO:0000313" key="2">
    <source>
        <dbReference type="EMBL" id="PHH78268.1"/>
    </source>
</evidence>
<proteinExistence type="predicted"/>
<feature type="compositionally biased region" description="Polar residues" evidence="1">
    <location>
        <begin position="1"/>
        <end position="34"/>
    </location>
</feature>
<evidence type="ECO:0000313" key="3">
    <source>
        <dbReference type="Proteomes" id="UP000226431"/>
    </source>
</evidence>
<evidence type="ECO:0000256" key="1">
    <source>
        <dbReference type="SAM" id="MobiDB-lite"/>
    </source>
</evidence>
<comment type="caution">
    <text evidence="2">The sequence shown here is derived from an EMBL/GenBank/DDBJ whole genome shotgun (WGS) entry which is preliminary data.</text>
</comment>
<gene>
    <name evidence="2" type="ORF">CDD80_7141</name>
</gene>
<name>A0A2C5YJK4_9HYPO</name>
<feature type="region of interest" description="Disordered" evidence="1">
    <location>
        <begin position="1"/>
        <end position="80"/>
    </location>
</feature>
<protein>
    <submittedName>
        <fullName evidence="2">Uncharacterized protein</fullName>
    </submittedName>
</protein>
<sequence>MPSVGTSSNRLESHPSSTPVFCKSPTSPKSSCLTDCTRVNPETTDELPRKMQDTASQSSRRLQDVLGKTPPSGFPLSSEHAAPATKGWELPLGVVAGWQDSPKRSMAWLRQAS</sequence>
<accession>A0A2C5YJK4</accession>
<dbReference type="Proteomes" id="UP000226431">
    <property type="component" value="Unassembled WGS sequence"/>
</dbReference>
<organism evidence="2 3">
    <name type="scientific">Ophiocordyceps camponoti-rufipedis</name>
    <dbReference type="NCBI Taxonomy" id="2004952"/>
    <lineage>
        <taxon>Eukaryota</taxon>
        <taxon>Fungi</taxon>
        <taxon>Dikarya</taxon>
        <taxon>Ascomycota</taxon>
        <taxon>Pezizomycotina</taxon>
        <taxon>Sordariomycetes</taxon>
        <taxon>Hypocreomycetidae</taxon>
        <taxon>Hypocreales</taxon>
        <taxon>Ophiocordycipitaceae</taxon>
        <taxon>Ophiocordyceps</taxon>
    </lineage>
</organism>